<dbReference type="SUPFAM" id="SSF55486">
    <property type="entry name" value="Metalloproteases ('zincins'), catalytic domain"/>
    <property type="match status" value="1"/>
</dbReference>
<feature type="binding site" evidence="11">
    <location>
        <position position="242"/>
    </location>
    <ligand>
        <name>Ca(2+)</name>
        <dbReference type="ChEBI" id="CHEBI:29108"/>
        <label>3</label>
    </ligand>
</feature>
<dbReference type="InterPro" id="IPR024079">
    <property type="entry name" value="MetalloPept_cat_dom_sf"/>
</dbReference>
<dbReference type="EMBL" id="LR746277">
    <property type="protein sequence ID" value="CAA7407683.1"/>
    <property type="molecule type" value="Genomic_DNA"/>
</dbReference>
<feature type="binding site" evidence="11">
    <location>
        <position position="289"/>
    </location>
    <ligand>
        <name>Zn(2+)</name>
        <dbReference type="ChEBI" id="CHEBI:29105"/>
        <label>2</label>
        <note>catalytic</note>
    </ligand>
</feature>
<evidence type="ECO:0000256" key="14">
    <source>
        <dbReference type="SAM" id="SignalP"/>
    </source>
</evidence>
<dbReference type="InterPro" id="IPR036365">
    <property type="entry name" value="PGBD-like_sf"/>
</dbReference>
<dbReference type="SUPFAM" id="SSF47090">
    <property type="entry name" value="PGBD-like"/>
    <property type="match status" value="1"/>
</dbReference>
<dbReference type="InterPro" id="IPR001818">
    <property type="entry name" value="Pept_M10_metallopeptidase"/>
</dbReference>
<evidence type="ECO:0000256" key="4">
    <source>
        <dbReference type="ARBA" id="ARBA00022729"/>
    </source>
</evidence>
<dbReference type="Pfam" id="PF01471">
    <property type="entry name" value="PG_binding_1"/>
    <property type="match status" value="1"/>
</dbReference>
<feature type="binding site" description="in inhibited form" evidence="11">
    <location>
        <position position="124"/>
    </location>
    <ligand>
        <name>Zn(2+)</name>
        <dbReference type="ChEBI" id="CHEBI:29105"/>
        <label>2</label>
        <note>catalytic</note>
    </ligand>
</feature>
<feature type="binding site" evidence="11">
    <location>
        <position position="240"/>
    </location>
    <ligand>
        <name>Zn(2+)</name>
        <dbReference type="ChEBI" id="CHEBI:29105"/>
        <label>1</label>
    </ligand>
</feature>
<evidence type="ECO:0000313" key="17">
    <source>
        <dbReference type="Proteomes" id="UP000663760"/>
    </source>
</evidence>
<evidence type="ECO:0000256" key="8">
    <source>
        <dbReference type="ARBA" id="ARBA00023145"/>
    </source>
</evidence>
<feature type="binding site" evidence="11">
    <location>
        <position position="245"/>
    </location>
    <ligand>
        <name>Ca(2+)</name>
        <dbReference type="ChEBI" id="CHEBI:29108"/>
        <label>3</label>
    </ligand>
</feature>
<sequence length="369" mass="39170">MNFHSGLAFWALSAALILLGSVVVVSGHPSFHGGGGAPSNPWEAFRNFTGCLPGENRTGLADLKRYLRHFGYLPNPVRPSNSNLSDAFDEPLREAILSYQRNFRLNATGFLDPSTVDLMAQPRCGVADVVNGTASMRGRGLYSYFPGRPTWPSQKTNLTYAIISTAGVSASASTLQGVFSRAFSRWSEVTTLTFAQVDAAVVEPDITIGFFSGDHGDGEAFDGALGTLAHAFSPPDGRLHLDAAENWVAEGDVTTASSSSWAVDLESVVVHEIGHLLGLGHSSVEEAIMYPTIRIRAKKVLLADDDIQGIQSLYGRNPSYNGSTTPPSSTTTAMKERDSSGARPSPATAGWTLAVGGLLVAATASFLFL</sequence>
<feature type="chain" id="PRO_5029833911" description="Peptidase metallopeptidase domain-containing protein" evidence="14">
    <location>
        <begin position="28"/>
        <end position="369"/>
    </location>
</feature>
<feature type="binding site" evidence="11">
    <location>
        <position position="215"/>
    </location>
    <ligand>
        <name>Zn(2+)</name>
        <dbReference type="ChEBI" id="CHEBI:29105"/>
        <label>1</label>
    </ligand>
</feature>
<comment type="cofactor">
    <cofactor evidence="11">
        <name>Zn(2+)</name>
        <dbReference type="ChEBI" id="CHEBI:29105"/>
    </cofactor>
    <text evidence="11">Binds 2 Zn(2+) ions per subunit.</text>
</comment>
<feature type="region of interest" description="Disordered" evidence="13">
    <location>
        <begin position="314"/>
        <end position="345"/>
    </location>
</feature>
<feature type="binding site" evidence="11">
    <location>
        <position position="223"/>
    </location>
    <ligand>
        <name>Ca(2+)</name>
        <dbReference type="ChEBI" id="CHEBI:29108"/>
        <label>3</label>
    </ligand>
</feature>
<dbReference type="GO" id="GO:0030574">
    <property type="term" value="P:collagen catabolic process"/>
    <property type="evidence" value="ECO:0007669"/>
    <property type="project" value="TreeGrafter"/>
</dbReference>
<feature type="binding site" evidence="11">
    <location>
        <position position="222"/>
    </location>
    <ligand>
        <name>Ca(2+)</name>
        <dbReference type="ChEBI" id="CHEBI:29108"/>
        <label>3</label>
    </ligand>
</feature>
<keyword evidence="6 11" id="KW-0862">Zinc</keyword>
<dbReference type="CDD" id="cd04278">
    <property type="entry name" value="ZnMc_MMP"/>
    <property type="match status" value="1"/>
</dbReference>
<feature type="compositionally biased region" description="Low complexity" evidence="13">
    <location>
        <begin position="323"/>
        <end position="332"/>
    </location>
</feature>
<dbReference type="InterPro" id="IPR033739">
    <property type="entry name" value="M10A_MMP"/>
</dbReference>
<keyword evidence="4 14" id="KW-0732">Signal</keyword>
<keyword evidence="3 11" id="KW-0479">Metal-binding</keyword>
<keyword evidence="5" id="KW-0378">Hydrolase</keyword>
<dbReference type="PRINTS" id="PR00138">
    <property type="entry name" value="MATRIXIN"/>
</dbReference>
<keyword evidence="8" id="KW-0865">Zymogen</keyword>
<feature type="binding site" evidence="11">
    <location>
        <position position="275"/>
    </location>
    <ligand>
        <name>Zn(2+)</name>
        <dbReference type="ChEBI" id="CHEBI:29105"/>
        <label>2</label>
        <note>catalytic</note>
    </ligand>
</feature>
<evidence type="ECO:0000256" key="12">
    <source>
        <dbReference type="PIRSR" id="PIRSR621190-5"/>
    </source>
</evidence>
<feature type="binding site" evidence="11">
    <location>
        <position position="205"/>
    </location>
    <ligand>
        <name>Ca(2+)</name>
        <dbReference type="ChEBI" id="CHEBI:29108"/>
        <label>2</label>
    </ligand>
</feature>
<evidence type="ECO:0000256" key="10">
    <source>
        <dbReference type="PIRSR" id="PIRSR621190-1"/>
    </source>
</evidence>
<evidence type="ECO:0000259" key="15">
    <source>
        <dbReference type="SMART" id="SM00235"/>
    </source>
</evidence>
<dbReference type="AlphaFoldDB" id="A0A7I8LCD8"/>
<evidence type="ECO:0000256" key="2">
    <source>
        <dbReference type="ARBA" id="ARBA00022670"/>
    </source>
</evidence>
<feature type="binding site" evidence="11">
    <location>
        <position position="217"/>
    </location>
    <ligand>
        <name>Zn(2+)</name>
        <dbReference type="ChEBI" id="CHEBI:29105"/>
        <label>1</label>
    </ligand>
</feature>
<evidence type="ECO:0000313" key="16">
    <source>
        <dbReference type="EMBL" id="CAA7407683.1"/>
    </source>
</evidence>
<feature type="binding site" evidence="11">
    <location>
        <position position="230"/>
    </location>
    <ligand>
        <name>Zn(2+)</name>
        <dbReference type="ChEBI" id="CHEBI:29105"/>
        <label>1</label>
    </ligand>
</feature>
<dbReference type="PANTHER" id="PTHR10201">
    <property type="entry name" value="MATRIX METALLOPROTEINASE"/>
    <property type="match status" value="1"/>
</dbReference>
<keyword evidence="9" id="KW-0325">Glycoprotein</keyword>
<evidence type="ECO:0000256" key="7">
    <source>
        <dbReference type="ARBA" id="ARBA00023049"/>
    </source>
</evidence>
<evidence type="ECO:0000256" key="13">
    <source>
        <dbReference type="SAM" id="MobiDB-lite"/>
    </source>
</evidence>
<keyword evidence="11" id="KW-0106">Calcium</keyword>
<evidence type="ECO:0000256" key="1">
    <source>
        <dbReference type="ARBA" id="ARBA00009614"/>
    </source>
</evidence>
<accession>A0A7I8LCD8</accession>
<dbReference type="InterPro" id="IPR021190">
    <property type="entry name" value="Pept_M10A"/>
</dbReference>
<evidence type="ECO:0000256" key="11">
    <source>
        <dbReference type="PIRSR" id="PIRSR621190-2"/>
    </source>
</evidence>
<keyword evidence="2" id="KW-0645">Protease</keyword>
<feature type="signal peptide" evidence="14">
    <location>
        <begin position="1"/>
        <end position="27"/>
    </location>
</feature>
<keyword evidence="17" id="KW-1185">Reference proteome</keyword>
<reference evidence="16" key="1">
    <citation type="submission" date="2020-02" db="EMBL/GenBank/DDBJ databases">
        <authorList>
            <person name="Scholz U."/>
            <person name="Mascher M."/>
            <person name="Fiebig A."/>
        </authorList>
    </citation>
    <scope>NUCLEOTIDE SEQUENCE</scope>
</reference>
<feature type="binding site" evidence="11">
    <location>
        <position position="245"/>
    </location>
    <ligand>
        <name>Ca(2+)</name>
        <dbReference type="ChEBI" id="CHEBI:29108"/>
        <label>1</label>
    </ligand>
</feature>
<dbReference type="InterPro" id="IPR006026">
    <property type="entry name" value="Peptidase_Metallo"/>
</dbReference>
<dbReference type="PANTHER" id="PTHR10201:SF272">
    <property type="entry name" value="METALLOENDOPROTEINASE 5-MMP"/>
    <property type="match status" value="1"/>
</dbReference>
<proteinExistence type="inferred from homology"/>
<feature type="active site" evidence="10">
    <location>
        <position position="272"/>
    </location>
</feature>
<gene>
    <name evidence="16" type="ORF">SI8410_14018361</name>
</gene>
<organism evidence="16 17">
    <name type="scientific">Spirodela intermedia</name>
    <name type="common">Intermediate duckweed</name>
    <dbReference type="NCBI Taxonomy" id="51605"/>
    <lineage>
        <taxon>Eukaryota</taxon>
        <taxon>Viridiplantae</taxon>
        <taxon>Streptophyta</taxon>
        <taxon>Embryophyta</taxon>
        <taxon>Tracheophyta</taxon>
        <taxon>Spermatophyta</taxon>
        <taxon>Magnoliopsida</taxon>
        <taxon>Liliopsida</taxon>
        <taxon>Araceae</taxon>
        <taxon>Lemnoideae</taxon>
        <taxon>Spirodela</taxon>
    </lineage>
</organism>
<protein>
    <recommendedName>
        <fullName evidence="15">Peptidase metallopeptidase domain-containing protein</fullName>
    </recommendedName>
</protein>
<dbReference type="GO" id="GO:0008270">
    <property type="term" value="F:zinc ion binding"/>
    <property type="evidence" value="ECO:0007669"/>
    <property type="project" value="InterPro"/>
</dbReference>
<evidence type="ECO:0000256" key="5">
    <source>
        <dbReference type="ARBA" id="ARBA00022801"/>
    </source>
</evidence>
<evidence type="ECO:0000256" key="9">
    <source>
        <dbReference type="ARBA" id="ARBA00023180"/>
    </source>
</evidence>
<dbReference type="Pfam" id="PF00413">
    <property type="entry name" value="Peptidase_M10"/>
    <property type="match status" value="1"/>
</dbReference>
<dbReference type="GO" id="GO:0004222">
    <property type="term" value="F:metalloendopeptidase activity"/>
    <property type="evidence" value="ECO:0007669"/>
    <property type="project" value="InterPro"/>
</dbReference>
<feature type="binding site" evidence="11">
    <location>
        <position position="281"/>
    </location>
    <ligand>
        <name>Zn(2+)</name>
        <dbReference type="ChEBI" id="CHEBI:29105"/>
        <label>2</label>
        <note>catalytic</note>
    </ligand>
</feature>
<dbReference type="GO" id="GO:0006508">
    <property type="term" value="P:proteolysis"/>
    <property type="evidence" value="ECO:0007669"/>
    <property type="project" value="UniProtKB-KW"/>
</dbReference>
<feature type="binding site" evidence="11">
    <location>
        <position position="271"/>
    </location>
    <ligand>
        <name>Zn(2+)</name>
        <dbReference type="ChEBI" id="CHEBI:29105"/>
        <label>2</label>
        <note>catalytic</note>
    </ligand>
</feature>
<dbReference type="GO" id="GO:0031012">
    <property type="term" value="C:extracellular matrix"/>
    <property type="evidence" value="ECO:0007669"/>
    <property type="project" value="InterPro"/>
</dbReference>
<dbReference type="Gene3D" id="3.40.390.10">
    <property type="entry name" value="Collagenase (Catalytic Domain)"/>
    <property type="match status" value="1"/>
</dbReference>
<dbReference type="Proteomes" id="UP000663760">
    <property type="component" value="Chromosome 14"/>
</dbReference>
<comment type="cofactor">
    <cofactor evidence="11">
        <name>Ca(2+)</name>
        <dbReference type="ChEBI" id="CHEBI:29108"/>
    </cofactor>
    <text evidence="11">Can bind about 5 Ca(2+) ions per subunit.</text>
</comment>
<dbReference type="GO" id="GO:0030198">
    <property type="term" value="P:extracellular matrix organization"/>
    <property type="evidence" value="ECO:0007669"/>
    <property type="project" value="TreeGrafter"/>
</dbReference>
<feature type="domain" description="Peptidase metallopeptidase" evidence="15">
    <location>
        <begin position="147"/>
        <end position="316"/>
    </location>
</feature>
<comment type="similarity">
    <text evidence="1">Belongs to the peptidase M10A family. Matrix metalloproteinases (MMPs) subfamily.</text>
</comment>
<evidence type="ECO:0000256" key="6">
    <source>
        <dbReference type="ARBA" id="ARBA00022833"/>
    </source>
</evidence>
<keyword evidence="7" id="KW-0482">Metalloprotease</keyword>
<dbReference type="SMART" id="SM00235">
    <property type="entry name" value="ZnMc"/>
    <property type="match status" value="1"/>
</dbReference>
<name>A0A7I8LCD8_SPIIN</name>
<dbReference type="InterPro" id="IPR002477">
    <property type="entry name" value="Peptidoglycan-bd-like"/>
</dbReference>
<evidence type="ECO:0000256" key="3">
    <source>
        <dbReference type="ARBA" id="ARBA00022723"/>
    </source>
</evidence>
<feature type="short sequence motif" description="Cysteine switch" evidence="12">
    <location>
        <begin position="122"/>
        <end position="129"/>
    </location>
</feature>
<dbReference type="FunFam" id="3.40.390.10:FF:000018">
    <property type="entry name" value="Metalloendoproteinase 1"/>
    <property type="match status" value="1"/>
</dbReference>
<dbReference type="OrthoDB" id="406838at2759"/>